<reference evidence="2" key="1">
    <citation type="journal article" date="2023" name="Mol. Phylogenet. Evol.">
        <title>Genome-scale phylogeny and comparative genomics of the fungal order Sordariales.</title>
        <authorList>
            <person name="Hensen N."/>
            <person name="Bonometti L."/>
            <person name="Westerberg I."/>
            <person name="Brannstrom I.O."/>
            <person name="Guillou S."/>
            <person name="Cros-Aarteil S."/>
            <person name="Calhoun S."/>
            <person name="Haridas S."/>
            <person name="Kuo A."/>
            <person name="Mondo S."/>
            <person name="Pangilinan J."/>
            <person name="Riley R."/>
            <person name="LaButti K."/>
            <person name="Andreopoulos B."/>
            <person name="Lipzen A."/>
            <person name="Chen C."/>
            <person name="Yan M."/>
            <person name="Daum C."/>
            <person name="Ng V."/>
            <person name="Clum A."/>
            <person name="Steindorff A."/>
            <person name="Ohm R.A."/>
            <person name="Martin F."/>
            <person name="Silar P."/>
            <person name="Natvig D.O."/>
            <person name="Lalanne C."/>
            <person name="Gautier V."/>
            <person name="Ament-Velasquez S.L."/>
            <person name="Kruys A."/>
            <person name="Hutchinson M.I."/>
            <person name="Powell A.J."/>
            <person name="Barry K."/>
            <person name="Miller A.N."/>
            <person name="Grigoriev I.V."/>
            <person name="Debuchy R."/>
            <person name="Gladieux P."/>
            <person name="Hiltunen Thoren M."/>
            <person name="Johannesson H."/>
        </authorList>
    </citation>
    <scope>NUCLEOTIDE SEQUENCE</scope>
    <source>
        <strain evidence="2">CBS 731.68</strain>
    </source>
</reference>
<evidence type="ECO:0000313" key="2">
    <source>
        <dbReference type="EMBL" id="KAK4122258.1"/>
    </source>
</evidence>
<gene>
    <name evidence="2" type="ORF">N657DRAFT_691541</name>
</gene>
<dbReference type="Proteomes" id="UP001302602">
    <property type="component" value="Unassembled WGS sequence"/>
</dbReference>
<name>A0AAN6Z2A5_9PEZI</name>
<dbReference type="RefSeq" id="XP_062646029.1">
    <property type="nucleotide sequence ID" value="XM_062797115.1"/>
</dbReference>
<dbReference type="GeneID" id="87833882"/>
<proteinExistence type="predicted"/>
<accession>A0AAN6Z2A5</accession>
<dbReference type="AlphaFoldDB" id="A0AAN6Z2A5"/>
<protein>
    <submittedName>
        <fullName evidence="2">Uncharacterized protein</fullName>
    </submittedName>
</protein>
<comment type="caution">
    <text evidence="2">The sequence shown here is derived from an EMBL/GenBank/DDBJ whole genome shotgun (WGS) entry which is preliminary data.</text>
</comment>
<organism evidence="2 3">
    <name type="scientific">Parathielavia appendiculata</name>
    <dbReference type="NCBI Taxonomy" id="2587402"/>
    <lineage>
        <taxon>Eukaryota</taxon>
        <taxon>Fungi</taxon>
        <taxon>Dikarya</taxon>
        <taxon>Ascomycota</taxon>
        <taxon>Pezizomycotina</taxon>
        <taxon>Sordariomycetes</taxon>
        <taxon>Sordariomycetidae</taxon>
        <taxon>Sordariales</taxon>
        <taxon>Chaetomiaceae</taxon>
        <taxon>Parathielavia</taxon>
    </lineage>
</organism>
<keyword evidence="3" id="KW-1185">Reference proteome</keyword>
<feature type="region of interest" description="Disordered" evidence="1">
    <location>
        <begin position="77"/>
        <end position="99"/>
    </location>
</feature>
<dbReference type="EMBL" id="MU853231">
    <property type="protein sequence ID" value="KAK4122258.1"/>
    <property type="molecule type" value="Genomic_DNA"/>
</dbReference>
<reference evidence="2" key="2">
    <citation type="submission" date="2023-05" db="EMBL/GenBank/DDBJ databases">
        <authorList>
            <consortium name="Lawrence Berkeley National Laboratory"/>
            <person name="Steindorff A."/>
            <person name="Hensen N."/>
            <person name="Bonometti L."/>
            <person name="Westerberg I."/>
            <person name="Brannstrom I.O."/>
            <person name="Guillou S."/>
            <person name="Cros-Aarteil S."/>
            <person name="Calhoun S."/>
            <person name="Haridas S."/>
            <person name="Kuo A."/>
            <person name="Mondo S."/>
            <person name="Pangilinan J."/>
            <person name="Riley R."/>
            <person name="Labutti K."/>
            <person name="Andreopoulos B."/>
            <person name="Lipzen A."/>
            <person name="Chen C."/>
            <person name="Yanf M."/>
            <person name="Daum C."/>
            <person name="Ng V."/>
            <person name="Clum A."/>
            <person name="Ohm R."/>
            <person name="Martin F."/>
            <person name="Silar P."/>
            <person name="Natvig D."/>
            <person name="Lalanne C."/>
            <person name="Gautier V."/>
            <person name="Ament-Velasquez S.L."/>
            <person name="Kruys A."/>
            <person name="Hutchinson M.I."/>
            <person name="Powell A.J."/>
            <person name="Barry K."/>
            <person name="Miller A.N."/>
            <person name="Grigoriev I.V."/>
            <person name="Debuchy R."/>
            <person name="Gladieux P."/>
            <person name="Thoren M.H."/>
            <person name="Johannesson H."/>
        </authorList>
    </citation>
    <scope>NUCLEOTIDE SEQUENCE</scope>
    <source>
        <strain evidence="2">CBS 731.68</strain>
    </source>
</reference>
<sequence>MSSLSGTVSVVIQVIQSIPADSRPSQWTGETFNCKTWLKDALAALDASGTIRLPMGIDDLFRVARHRGIEKLAEAELGHDANVENDPEDDMDYERLGNG</sequence>
<feature type="compositionally biased region" description="Acidic residues" evidence="1">
    <location>
        <begin position="83"/>
        <end position="92"/>
    </location>
</feature>
<evidence type="ECO:0000256" key="1">
    <source>
        <dbReference type="SAM" id="MobiDB-lite"/>
    </source>
</evidence>
<evidence type="ECO:0000313" key="3">
    <source>
        <dbReference type="Proteomes" id="UP001302602"/>
    </source>
</evidence>